<evidence type="ECO:0000313" key="2">
    <source>
        <dbReference type="WBParaSite" id="PS1159_v2.g4413.t1"/>
    </source>
</evidence>
<name>A0AC35GEQ8_9BILA</name>
<protein>
    <submittedName>
        <fullName evidence="2">START domain-containing protein</fullName>
    </submittedName>
</protein>
<dbReference type="Proteomes" id="UP000887580">
    <property type="component" value="Unplaced"/>
</dbReference>
<organism evidence="1 2">
    <name type="scientific">Panagrolaimus sp. PS1159</name>
    <dbReference type="NCBI Taxonomy" id="55785"/>
    <lineage>
        <taxon>Eukaryota</taxon>
        <taxon>Metazoa</taxon>
        <taxon>Ecdysozoa</taxon>
        <taxon>Nematoda</taxon>
        <taxon>Chromadorea</taxon>
        <taxon>Rhabditida</taxon>
        <taxon>Tylenchina</taxon>
        <taxon>Panagrolaimomorpha</taxon>
        <taxon>Panagrolaimoidea</taxon>
        <taxon>Panagrolaimidae</taxon>
        <taxon>Panagrolaimus</taxon>
    </lineage>
</organism>
<sequence>MPSAAAAAASPSVEIQEVKDILDDKNFNGILKTANEVFDEAFALYNEPGFESYKDWKKETETDNSTIHTRQMPYGKLFALRATIPWDYESVFHEQWNGLDTVATWNENIVFSSTLKKINENIDIVHYANKDVLMVKSRDYVAVRKSEKISDSYYLIARSIDFPDLPETKDRVRAIIHLGAGRYRQHPDNSMATQVDLMLSIDFGGYIPKSVINAVMGKLLIKDFEETRKHLKSLQESVEYGNNK</sequence>
<reference evidence="2" key="1">
    <citation type="submission" date="2022-11" db="UniProtKB">
        <authorList>
            <consortium name="WormBaseParasite"/>
        </authorList>
    </citation>
    <scope>IDENTIFICATION</scope>
</reference>
<proteinExistence type="predicted"/>
<accession>A0AC35GEQ8</accession>
<evidence type="ECO:0000313" key="1">
    <source>
        <dbReference type="Proteomes" id="UP000887580"/>
    </source>
</evidence>
<dbReference type="WBParaSite" id="PS1159_v2.g4413.t1">
    <property type="protein sequence ID" value="PS1159_v2.g4413.t1"/>
    <property type="gene ID" value="PS1159_v2.g4413"/>
</dbReference>